<evidence type="ECO:0000256" key="2">
    <source>
        <dbReference type="SAM" id="Coils"/>
    </source>
</evidence>
<dbReference type="GO" id="GO:1990281">
    <property type="term" value="C:efflux pump complex"/>
    <property type="evidence" value="ECO:0007669"/>
    <property type="project" value="TreeGrafter"/>
</dbReference>
<feature type="domain" description="Multidrug resistance protein MdtA-like alpha-helical hairpin" evidence="3">
    <location>
        <begin position="96"/>
        <end position="156"/>
    </location>
</feature>
<gene>
    <name evidence="5" type="ORF">FBQ74_07175</name>
</gene>
<keyword evidence="2" id="KW-0175">Coiled coil</keyword>
<dbReference type="NCBIfam" id="TIGR01730">
    <property type="entry name" value="RND_mfp"/>
    <property type="match status" value="1"/>
</dbReference>
<keyword evidence="6" id="KW-1185">Reference proteome</keyword>
<dbReference type="InterPro" id="IPR058627">
    <property type="entry name" value="MdtA-like_C"/>
</dbReference>
<dbReference type="OrthoDB" id="1185083at2"/>
<proteinExistence type="inferred from homology"/>
<dbReference type="Gene3D" id="2.40.50.100">
    <property type="match status" value="1"/>
</dbReference>
<evidence type="ECO:0000259" key="3">
    <source>
        <dbReference type="Pfam" id="PF25876"/>
    </source>
</evidence>
<dbReference type="PROSITE" id="PS51257">
    <property type="entry name" value="PROKAR_LIPOPROTEIN"/>
    <property type="match status" value="1"/>
</dbReference>
<evidence type="ECO:0000313" key="6">
    <source>
        <dbReference type="Proteomes" id="UP000304912"/>
    </source>
</evidence>
<organism evidence="5 6">
    <name type="scientific">Salinimonas iocasae</name>
    <dbReference type="NCBI Taxonomy" id="2572577"/>
    <lineage>
        <taxon>Bacteria</taxon>
        <taxon>Pseudomonadati</taxon>
        <taxon>Pseudomonadota</taxon>
        <taxon>Gammaproteobacteria</taxon>
        <taxon>Alteromonadales</taxon>
        <taxon>Alteromonadaceae</taxon>
        <taxon>Alteromonas/Salinimonas group</taxon>
        <taxon>Salinimonas</taxon>
    </lineage>
</organism>
<feature type="coiled-coil region" evidence="2">
    <location>
        <begin position="102"/>
        <end position="153"/>
    </location>
</feature>
<dbReference type="Proteomes" id="UP000304912">
    <property type="component" value="Chromosome"/>
</dbReference>
<reference evidence="5 6" key="1">
    <citation type="submission" date="2019-04" db="EMBL/GenBank/DDBJ databases">
        <title>Salinimonas iocasae sp. nov., a halophilic bacterium isolated from the outer tube casing of tubeworms in Okinawa Trough.</title>
        <authorList>
            <person name="Zhang H."/>
            <person name="Wang H."/>
            <person name="Li C."/>
        </authorList>
    </citation>
    <scope>NUCLEOTIDE SEQUENCE [LARGE SCALE GENOMIC DNA]</scope>
    <source>
        <strain evidence="5 6">KX18D6</strain>
    </source>
</reference>
<feature type="domain" description="Multidrug resistance protein MdtA-like C-terminal permuted SH3" evidence="4">
    <location>
        <begin position="288"/>
        <end position="345"/>
    </location>
</feature>
<dbReference type="Gene3D" id="2.40.420.20">
    <property type="match status" value="1"/>
</dbReference>
<comment type="similarity">
    <text evidence="1">Belongs to the membrane fusion protein (MFP) (TC 8.A.1) family.</text>
</comment>
<dbReference type="InterPro" id="IPR006143">
    <property type="entry name" value="RND_pump_MFP"/>
</dbReference>
<protein>
    <submittedName>
        <fullName evidence="5">Efflux RND transporter periplasmic adaptor subunit</fullName>
    </submittedName>
</protein>
<dbReference type="KEGG" id="salk:FBQ74_07175"/>
<dbReference type="InterPro" id="IPR058624">
    <property type="entry name" value="MdtA-like_HH"/>
</dbReference>
<evidence type="ECO:0000313" key="5">
    <source>
        <dbReference type="EMBL" id="QCZ93280.1"/>
    </source>
</evidence>
<dbReference type="PANTHER" id="PTHR30469:SF20">
    <property type="entry name" value="EFFLUX RND TRANSPORTER PERIPLASMIC ADAPTOR SUBUNIT"/>
    <property type="match status" value="1"/>
</dbReference>
<dbReference type="Gene3D" id="2.40.30.170">
    <property type="match status" value="1"/>
</dbReference>
<evidence type="ECO:0000259" key="4">
    <source>
        <dbReference type="Pfam" id="PF25967"/>
    </source>
</evidence>
<dbReference type="PANTHER" id="PTHR30469">
    <property type="entry name" value="MULTIDRUG RESISTANCE PROTEIN MDTA"/>
    <property type="match status" value="1"/>
</dbReference>
<dbReference type="Gene3D" id="1.10.287.470">
    <property type="entry name" value="Helix hairpin bin"/>
    <property type="match status" value="1"/>
</dbReference>
<dbReference type="AlphaFoldDB" id="A0A5B7YCY5"/>
<sequence>MRNNCLRLTMWLIASVMVISGCSKDEPKQTKQPAPLVQLYEVGADTQTTARRFVARVDALSTVDLSFQVSGRINQLVEKQGIVVPEGELLAALEPQDYELALRQAKSSLRKAESDFQRGEELKKESYISDSDYDGLKTNYENAQIAVENAQLNIEYAELHAPFNALITNRLVEKHSFVQPNQPVLRVQNINYLRVHVNVPERMMRMAVEEGPHYQVYLENKAGEKVTGNDGQPVTLSYLEHRTEVNEATQTYRVTFKLPRIKGVELLPGMVLTARIEIERPDAQSWWVPLKAVDTSGQEEFAVWLYDEKTKTVSYHPVEVGVIRDNQAQVKGGISAGQKIVSAGIRQLQENMTVRPFDSAKPVL</sequence>
<name>A0A5B7YCY5_9ALTE</name>
<dbReference type="Pfam" id="PF25876">
    <property type="entry name" value="HH_MFP_RND"/>
    <property type="match status" value="1"/>
</dbReference>
<accession>A0A5B7YCY5</accession>
<dbReference type="SUPFAM" id="SSF111369">
    <property type="entry name" value="HlyD-like secretion proteins"/>
    <property type="match status" value="1"/>
</dbReference>
<evidence type="ECO:0000256" key="1">
    <source>
        <dbReference type="ARBA" id="ARBA00009477"/>
    </source>
</evidence>
<dbReference type="GO" id="GO:0015562">
    <property type="term" value="F:efflux transmembrane transporter activity"/>
    <property type="evidence" value="ECO:0007669"/>
    <property type="project" value="TreeGrafter"/>
</dbReference>
<dbReference type="RefSeq" id="WP_139756026.1">
    <property type="nucleotide sequence ID" value="NZ_CP039852.1"/>
</dbReference>
<dbReference type="Pfam" id="PF25967">
    <property type="entry name" value="RND-MFP_C"/>
    <property type="match status" value="1"/>
</dbReference>
<dbReference type="EMBL" id="CP039852">
    <property type="protein sequence ID" value="QCZ93280.1"/>
    <property type="molecule type" value="Genomic_DNA"/>
</dbReference>